<dbReference type="PANTHER" id="PTHR42878:SF14">
    <property type="entry name" value="OSMOLARITY TWO-COMPONENT SYSTEM PROTEIN SSK1"/>
    <property type="match status" value="1"/>
</dbReference>
<feature type="domain" description="Histidine kinase" evidence="6">
    <location>
        <begin position="133"/>
        <end position="342"/>
    </location>
</feature>
<proteinExistence type="predicted"/>
<keyword evidence="8" id="KW-1185">Reference proteome</keyword>
<organism evidence="7 8">
    <name type="scientific">Natrarchaeobius chitinivorans</name>
    <dbReference type="NCBI Taxonomy" id="1679083"/>
    <lineage>
        <taxon>Archaea</taxon>
        <taxon>Methanobacteriati</taxon>
        <taxon>Methanobacteriota</taxon>
        <taxon>Stenosarchaea group</taxon>
        <taxon>Halobacteria</taxon>
        <taxon>Halobacteriales</taxon>
        <taxon>Natrialbaceae</taxon>
        <taxon>Natrarchaeobius</taxon>
    </lineage>
</organism>
<dbReference type="InterPro" id="IPR050351">
    <property type="entry name" value="BphY/WalK/GraS-like"/>
</dbReference>
<dbReference type="Proteomes" id="UP000282323">
    <property type="component" value="Unassembled WGS sequence"/>
</dbReference>
<name>A0A3N6MAQ4_NATCH</name>
<dbReference type="Gene3D" id="3.30.565.10">
    <property type="entry name" value="Histidine kinase-like ATPase, C-terminal domain"/>
    <property type="match status" value="1"/>
</dbReference>
<comment type="caution">
    <text evidence="7">The sequence shown here is derived from an EMBL/GenBank/DDBJ whole genome shotgun (WGS) entry which is preliminary data.</text>
</comment>
<dbReference type="SUPFAM" id="SSF47384">
    <property type="entry name" value="Homodimeric domain of signal transducing histidine kinase"/>
    <property type="match status" value="1"/>
</dbReference>
<sequence length="344" mass="38322">MDDCTRLPSGFEVLDIGITLHDPETGDILDVNGRLEQLYGYSAETLRTMTVEDYTAPSTRFSQEEAVRRIRSAATGTNEVFEWQIERSNGELRWVRVNLNSATIAETPCVIAEVTDISEYKVREQRLRLLSRIVRHNLRNDMTAIVGYAERLKNAVEDETLEDSVETVLEIAHEVGSLSESVTQLEQIAEPDATERGPTNLGDIGRSLLQKVRTEYSTVDLTLDASADVWIIADQGARYAIDHAIENAIEHNNSDTPSVTVEIADQPDADRGTIRITDDGPPIPEVETNILDFDVETDSTYHGSGVGLWVMKWCVDSLGGELQFKENSPRGNVVEMSFPRTEPP</sequence>
<protein>
    <recommendedName>
        <fullName evidence="2">histidine kinase</fullName>
        <ecNumber evidence="2">2.7.13.3</ecNumber>
    </recommendedName>
</protein>
<dbReference type="SUPFAM" id="SSF55785">
    <property type="entry name" value="PYP-like sensor domain (PAS domain)"/>
    <property type="match status" value="1"/>
</dbReference>
<dbReference type="EC" id="2.7.13.3" evidence="2"/>
<dbReference type="SUPFAM" id="SSF55874">
    <property type="entry name" value="ATPase domain of HSP90 chaperone/DNA topoisomerase II/histidine kinase"/>
    <property type="match status" value="1"/>
</dbReference>
<accession>A0A3N6MAQ4</accession>
<dbReference type="Pfam" id="PF08448">
    <property type="entry name" value="PAS_4"/>
    <property type="match status" value="1"/>
</dbReference>
<dbReference type="InterPro" id="IPR036097">
    <property type="entry name" value="HisK_dim/P_sf"/>
</dbReference>
<dbReference type="EMBL" id="REGA01000015">
    <property type="protein sequence ID" value="RQG92531.1"/>
    <property type="molecule type" value="Genomic_DNA"/>
</dbReference>
<dbReference type="SMART" id="SM00388">
    <property type="entry name" value="HisKA"/>
    <property type="match status" value="1"/>
</dbReference>
<evidence type="ECO:0000259" key="6">
    <source>
        <dbReference type="PROSITE" id="PS50109"/>
    </source>
</evidence>
<dbReference type="GO" id="GO:0000155">
    <property type="term" value="F:phosphorelay sensor kinase activity"/>
    <property type="evidence" value="ECO:0007669"/>
    <property type="project" value="InterPro"/>
</dbReference>
<comment type="catalytic activity">
    <reaction evidence="1">
        <text>ATP + protein L-histidine = ADP + protein N-phospho-L-histidine.</text>
        <dbReference type="EC" id="2.7.13.3"/>
    </reaction>
</comment>
<dbReference type="CDD" id="cd00082">
    <property type="entry name" value="HisKA"/>
    <property type="match status" value="1"/>
</dbReference>
<evidence type="ECO:0000256" key="1">
    <source>
        <dbReference type="ARBA" id="ARBA00000085"/>
    </source>
</evidence>
<dbReference type="NCBIfam" id="TIGR00229">
    <property type="entry name" value="sensory_box"/>
    <property type="match status" value="1"/>
</dbReference>
<evidence type="ECO:0000256" key="3">
    <source>
        <dbReference type="ARBA" id="ARBA00022679"/>
    </source>
</evidence>
<dbReference type="GO" id="GO:0000156">
    <property type="term" value="F:phosphorelay response regulator activity"/>
    <property type="evidence" value="ECO:0007669"/>
    <property type="project" value="TreeGrafter"/>
</dbReference>
<dbReference type="Gene3D" id="3.30.450.20">
    <property type="entry name" value="PAS domain"/>
    <property type="match status" value="1"/>
</dbReference>
<dbReference type="CDD" id="cd16936">
    <property type="entry name" value="HATPase_RsbW-like"/>
    <property type="match status" value="1"/>
</dbReference>
<keyword evidence="5" id="KW-0472">Membrane</keyword>
<dbReference type="PANTHER" id="PTHR42878">
    <property type="entry name" value="TWO-COMPONENT HISTIDINE KINASE"/>
    <property type="match status" value="1"/>
</dbReference>
<reference evidence="7 8" key="1">
    <citation type="submission" date="2018-10" db="EMBL/GenBank/DDBJ databases">
        <title>Natrarchaeobius chitinivorans gen. nov., sp. nov., and Natrarchaeobius haloalkaliphilus sp. nov., alkaliphilic, chitin-utilizing haloarchaea from hypersaline alkaline lakes.</title>
        <authorList>
            <person name="Sorokin D.Y."/>
            <person name="Elcheninov A.G."/>
            <person name="Kostrikina N.A."/>
            <person name="Bale N.J."/>
            <person name="Sinninghe Damste J.S."/>
            <person name="Khijniak T.V."/>
            <person name="Kublanov I.V."/>
            <person name="Toshchakov S.V."/>
        </authorList>
    </citation>
    <scope>NUCLEOTIDE SEQUENCE [LARGE SCALE GENOMIC DNA]</scope>
    <source>
        <strain evidence="7 8">AArcht4T</strain>
    </source>
</reference>
<evidence type="ECO:0000256" key="5">
    <source>
        <dbReference type="ARBA" id="ARBA00023136"/>
    </source>
</evidence>
<keyword evidence="4 7" id="KW-0418">Kinase</keyword>
<dbReference type="OrthoDB" id="327291at2157"/>
<dbReference type="GO" id="GO:0030295">
    <property type="term" value="F:protein kinase activator activity"/>
    <property type="evidence" value="ECO:0007669"/>
    <property type="project" value="TreeGrafter"/>
</dbReference>
<dbReference type="InterPro" id="IPR005467">
    <property type="entry name" value="His_kinase_dom"/>
</dbReference>
<dbReference type="InterPro" id="IPR036890">
    <property type="entry name" value="HATPase_C_sf"/>
</dbReference>
<dbReference type="Pfam" id="PF02518">
    <property type="entry name" value="HATPase_c"/>
    <property type="match status" value="1"/>
</dbReference>
<evidence type="ECO:0000256" key="2">
    <source>
        <dbReference type="ARBA" id="ARBA00012438"/>
    </source>
</evidence>
<keyword evidence="3" id="KW-0808">Transferase</keyword>
<dbReference type="SMART" id="SM00091">
    <property type="entry name" value="PAS"/>
    <property type="match status" value="1"/>
</dbReference>
<dbReference type="InterPro" id="IPR003594">
    <property type="entry name" value="HATPase_dom"/>
</dbReference>
<dbReference type="InterPro" id="IPR003661">
    <property type="entry name" value="HisK_dim/P_dom"/>
</dbReference>
<dbReference type="RefSeq" id="WP_124196618.1">
    <property type="nucleotide sequence ID" value="NZ_REGA01000015.1"/>
</dbReference>
<gene>
    <name evidence="7" type="ORF">EA473_16065</name>
</gene>
<dbReference type="InterPro" id="IPR035965">
    <property type="entry name" value="PAS-like_dom_sf"/>
</dbReference>
<dbReference type="SMART" id="SM00387">
    <property type="entry name" value="HATPase_c"/>
    <property type="match status" value="1"/>
</dbReference>
<dbReference type="GO" id="GO:0007234">
    <property type="term" value="P:osmosensory signaling via phosphorelay pathway"/>
    <property type="evidence" value="ECO:0007669"/>
    <property type="project" value="TreeGrafter"/>
</dbReference>
<evidence type="ECO:0000256" key="4">
    <source>
        <dbReference type="ARBA" id="ARBA00022777"/>
    </source>
</evidence>
<dbReference type="InterPro" id="IPR013656">
    <property type="entry name" value="PAS_4"/>
</dbReference>
<dbReference type="InterPro" id="IPR000014">
    <property type="entry name" value="PAS"/>
</dbReference>
<dbReference type="Pfam" id="PF00512">
    <property type="entry name" value="HisKA"/>
    <property type="match status" value="1"/>
</dbReference>
<dbReference type="PROSITE" id="PS50109">
    <property type="entry name" value="HIS_KIN"/>
    <property type="match status" value="1"/>
</dbReference>
<dbReference type="GO" id="GO:0016020">
    <property type="term" value="C:membrane"/>
    <property type="evidence" value="ECO:0007669"/>
    <property type="project" value="UniProtKB-SubCell"/>
</dbReference>
<dbReference type="CDD" id="cd00130">
    <property type="entry name" value="PAS"/>
    <property type="match status" value="1"/>
</dbReference>
<evidence type="ECO:0000313" key="7">
    <source>
        <dbReference type="EMBL" id="RQG92531.1"/>
    </source>
</evidence>
<dbReference type="AlphaFoldDB" id="A0A3N6MAQ4"/>
<evidence type="ECO:0000313" key="8">
    <source>
        <dbReference type="Proteomes" id="UP000282323"/>
    </source>
</evidence>